<feature type="domain" description="AMP-dependent synthetase/ligase" evidence="4">
    <location>
        <begin position="33"/>
        <end position="385"/>
    </location>
</feature>
<dbReference type="Gene3D" id="2.30.38.10">
    <property type="entry name" value="Luciferase, Domain 3"/>
    <property type="match status" value="1"/>
</dbReference>
<organism evidence="6 7">
    <name type="scientific">Cucurbitaria berberidis CBS 394.84</name>
    <dbReference type="NCBI Taxonomy" id="1168544"/>
    <lineage>
        <taxon>Eukaryota</taxon>
        <taxon>Fungi</taxon>
        <taxon>Dikarya</taxon>
        <taxon>Ascomycota</taxon>
        <taxon>Pezizomycotina</taxon>
        <taxon>Dothideomycetes</taxon>
        <taxon>Pleosporomycetidae</taxon>
        <taxon>Pleosporales</taxon>
        <taxon>Pleosporineae</taxon>
        <taxon>Cucurbitariaceae</taxon>
        <taxon>Cucurbitaria</taxon>
    </lineage>
</organism>
<gene>
    <name evidence="6" type="ORF">K460DRAFT_376518</name>
</gene>
<keyword evidence="7" id="KW-1185">Reference proteome</keyword>
<dbReference type="GO" id="GO:0016405">
    <property type="term" value="F:CoA-ligase activity"/>
    <property type="evidence" value="ECO:0007669"/>
    <property type="project" value="TreeGrafter"/>
</dbReference>
<dbReference type="Pfam" id="PF00501">
    <property type="entry name" value="AMP-binding"/>
    <property type="match status" value="1"/>
</dbReference>
<feature type="transmembrane region" description="Helical" evidence="3">
    <location>
        <begin position="233"/>
        <end position="252"/>
    </location>
</feature>
<dbReference type="SUPFAM" id="SSF56801">
    <property type="entry name" value="Acetyl-CoA synthetase-like"/>
    <property type="match status" value="1"/>
</dbReference>
<reference evidence="6" key="1">
    <citation type="submission" date="2020-01" db="EMBL/GenBank/DDBJ databases">
        <authorList>
            <consortium name="DOE Joint Genome Institute"/>
            <person name="Haridas S."/>
            <person name="Albert R."/>
            <person name="Binder M."/>
            <person name="Bloem J."/>
            <person name="Labutti K."/>
            <person name="Salamov A."/>
            <person name="Andreopoulos B."/>
            <person name="Baker S.E."/>
            <person name="Barry K."/>
            <person name="Bills G."/>
            <person name="Bluhm B.H."/>
            <person name="Cannon C."/>
            <person name="Castanera R."/>
            <person name="Culley D.E."/>
            <person name="Daum C."/>
            <person name="Ezra D."/>
            <person name="Gonzalez J.B."/>
            <person name="Henrissat B."/>
            <person name="Kuo A."/>
            <person name="Liang C."/>
            <person name="Lipzen A."/>
            <person name="Lutzoni F."/>
            <person name="Magnuson J."/>
            <person name="Mondo S."/>
            <person name="Nolan M."/>
            <person name="Ohm R."/>
            <person name="Pangilinan J."/>
            <person name="Park H.-J."/>
            <person name="Ramirez L."/>
            <person name="Alfaro M."/>
            <person name="Sun H."/>
            <person name="Tritt A."/>
            <person name="Yoshinaga Y."/>
            <person name="Zwiers L.-H."/>
            <person name="Turgeon B.G."/>
            <person name="Goodwin S.B."/>
            <person name="Spatafora J.W."/>
            <person name="Crous P.W."/>
            <person name="Grigoriev I.V."/>
        </authorList>
    </citation>
    <scope>NUCLEOTIDE SEQUENCE</scope>
    <source>
        <strain evidence="6">CBS 394.84</strain>
    </source>
</reference>
<comment type="similarity">
    <text evidence="1">Belongs to the ATP-dependent AMP-binding enzyme family.</text>
</comment>
<evidence type="ECO:0000256" key="3">
    <source>
        <dbReference type="SAM" id="Phobius"/>
    </source>
</evidence>
<dbReference type="AlphaFoldDB" id="A0A9P4L7F0"/>
<evidence type="ECO:0000256" key="2">
    <source>
        <dbReference type="ARBA" id="ARBA00022598"/>
    </source>
</evidence>
<dbReference type="Proteomes" id="UP000800039">
    <property type="component" value="Unassembled WGS sequence"/>
</dbReference>
<dbReference type="RefSeq" id="XP_040787534.1">
    <property type="nucleotide sequence ID" value="XM_040934886.1"/>
</dbReference>
<accession>A0A9P4L7F0</accession>
<dbReference type="InterPro" id="IPR025110">
    <property type="entry name" value="AMP-bd_C"/>
</dbReference>
<dbReference type="InterPro" id="IPR020845">
    <property type="entry name" value="AMP-binding_CS"/>
</dbReference>
<dbReference type="InterPro" id="IPR000873">
    <property type="entry name" value="AMP-dep_synth/lig_dom"/>
</dbReference>
<dbReference type="PROSITE" id="PS00455">
    <property type="entry name" value="AMP_BINDING"/>
    <property type="match status" value="1"/>
</dbReference>
<dbReference type="GeneID" id="63852137"/>
<dbReference type="OrthoDB" id="1898221at2759"/>
<keyword evidence="3" id="KW-1133">Transmembrane helix</keyword>
<dbReference type="PANTHER" id="PTHR24096:SF149">
    <property type="entry name" value="AMP-BINDING DOMAIN-CONTAINING PROTEIN-RELATED"/>
    <property type="match status" value="1"/>
</dbReference>
<sequence length="510" mass="56589">MTRQRIYRSTYPPPQCPTSISLPQFLTQYNPDAASQHAWRLRERYRLGAGDVVGISAPSSVAHVQLIHAVLWTGATVALMNFLSTPDDFIHYFTVCKPKLLEIGPNLYGIFVEALAEVPSLGQIDGISLLGSHLGLVKVSRDLARPFLLRLNSAQYPLDFSCKKSLSVFDLSFSDSREHTPAICFSSGTSGKPKGVELSHHNLISSLAGIRSTDPAFNNSDSRSIFFAPLCHIYGLNTVGLMGVWLGSYTMLMKKYSLDKLLELASTYEANTLRIVPSIALAMTKTAKLDVYDLTSIKFIMCSGAALQPEVIQVLYKRFNHAPIFQGYGMTETDIATLWTHERNHIGSVGRLFANVEARIVDDDLNNVDDGHDGEMLVRGPTVLRLLIPTDRKKELIKYKGFQVAPSDLEGILTSHPFVDEGVVCARWDEKEGTEVPMAYVTLSNIVPKDPRGRHNAVMEIGRFLNGKVSPYKRLRGGVEILQEIPKTASGKILRRFLPARLTRAWSAKL</sequence>
<dbReference type="InterPro" id="IPR045851">
    <property type="entry name" value="AMP-bd_C_sf"/>
</dbReference>
<evidence type="ECO:0000313" key="6">
    <source>
        <dbReference type="EMBL" id="KAF1844971.1"/>
    </source>
</evidence>
<evidence type="ECO:0000259" key="5">
    <source>
        <dbReference type="Pfam" id="PF13193"/>
    </source>
</evidence>
<evidence type="ECO:0000256" key="1">
    <source>
        <dbReference type="ARBA" id="ARBA00006432"/>
    </source>
</evidence>
<protein>
    <submittedName>
        <fullName evidence="6">Acetyl-CoA synthetase-like protein</fullName>
    </submittedName>
</protein>
<feature type="domain" description="AMP-binding enzyme C-terminal" evidence="5">
    <location>
        <begin position="409"/>
        <end position="492"/>
    </location>
</feature>
<name>A0A9P4L7F0_9PLEO</name>
<keyword evidence="3" id="KW-0812">Transmembrane</keyword>
<dbReference type="Gene3D" id="3.40.50.980">
    <property type="match status" value="2"/>
</dbReference>
<dbReference type="PANTHER" id="PTHR24096">
    <property type="entry name" value="LONG-CHAIN-FATTY-ACID--COA LIGASE"/>
    <property type="match status" value="1"/>
</dbReference>
<dbReference type="Gene3D" id="3.30.300.30">
    <property type="match status" value="1"/>
</dbReference>
<evidence type="ECO:0000259" key="4">
    <source>
        <dbReference type="Pfam" id="PF00501"/>
    </source>
</evidence>
<keyword evidence="3" id="KW-0472">Membrane</keyword>
<comment type="caution">
    <text evidence="6">The sequence shown here is derived from an EMBL/GenBank/DDBJ whole genome shotgun (WGS) entry which is preliminary data.</text>
</comment>
<dbReference type="EMBL" id="ML976616">
    <property type="protein sequence ID" value="KAF1844971.1"/>
    <property type="molecule type" value="Genomic_DNA"/>
</dbReference>
<dbReference type="Pfam" id="PF13193">
    <property type="entry name" value="AMP-binding_C"/>
    <property type="match status" value="1"/>
</dbReference>
<evidence type="ECO:0000313" key="7">
    <source>
        <dbReference type="Proteomes" id="UP000800039"/>
    </source>
</evidence>
<keyword evidence="2" id="KW-0436">Ligase</keyword>
<proteinExistence type="inferred from homology"/>